<dbReference type="CDD" id="cd04645">
    <property type="entry name" value="LbH_gamma_CA_like"/>
    <property type="match status" value="1"/>
</dbReference>
<evidence type="ECO:0008006" key="3">
    <source>
        <dbReference type="Google" id="ProtNLM"/>
    </source>
</evidence>
<protein>
    <recommendedName>
        <fullName evidence="3">Protein YrdA</fullName>
    </recommendedName>
</protein>
<dbReference type="Gene3D" id="2.160.10.10">
    <property type="entry name" value="Hexapeptide repeat proteins"/>
    <property type="match status" value="1"/>
</dbReference>
<dbReference type="RefSeq" id="WP_186410761.1">
    <property type="nucleotide sequence ID" value="NZ_FLQY01000124.1"/>
</dbReference>
<dbReference type="SUPFAM" id="SSF51161">
    <property type="entry name" value="Trimeric LpxA-like enzymes"/>
    <property type="match status" value="1"/>
</dbReference>
<proteinExistence type="predicted"/>
<organism evidence="1 2">
    <name type="scientific">Candidatus Propionivibrio aalborgensis</name>
    <dbReference type="NCBI Taxonomy" id="1860101"/>
    <lineage>
        <taxon>Bacteria</taxon>
        <taxon>Pseudomonadati</taxon>
        <taxon>Pseudomonadota</taxon>
        <taxon>Betaproteobacteria</taxon>
        <taxon>Rhodocyclales</taxon>
        <taxon>Rhodocyclaceae</taxon>
        <taxon>Propionivibrio</taxon>
    </lineage>
</organism>
<dbReference type="InterPro" id="IPR011004">
    <property type="entry name" value="Trimer_LpxA-like_sf"/>
</dbReference>
<sequence>MPISNYLDTSPQLAERIFLHESSQVIGDVRLGDDVSVWCNTVIRGDVNHIIIGRCTNIQDFVMCHVSHKNENKPLGSPLIIGDYVTVGHSAVLHGCEIGNDCLIGLGSIVMDDAKISSNVMLGAGSLVSPGMHLESGFLYVGRPAKRVRPLSTSELAYLRYSAEHYLRVKNNYLAGQAANGGD</sequence>
<name>A0A1A8XPR4_9RHOO</name>
<dbReference type="PANTHER" id="PTHR13061">
    <property type="entry name" value="DYNACTIN SUBUNIT P25"/>
    <property type="match status" value="1"/>
</dbReference>
<dbReference type="AlphaFoldDB" id="A0A1A8XPR4"/>
<accession>A0A1A8XPR4</accession>
<dbReference type="EMBL" id="FLQY01000124">
    <property type="protein sequence ID" value="SBT07140.1"/>
    <property type="molecule type" value="Genomic_DNA"/>
</dbReference>
<dbReference type="Proteomes" id="UP000199600">
    <property type="component" value="Unassembled WGS sequence"/>
</dbReference>
<dbReference type="PANTHER" id="PTHR13061:SF56">
    <property type="entry name" value="PROTEIN YRDA"/>
    <property type="match status" value="1"/>
</dbReference>
<evidence type="ECO:0000313" key="2">
    <source>
        <dbReference type="Proteomes" id="UP000199600"/>
    </source>
</evidence>
<gene>
    <name evidence="1" type="primary">yrdA</name>
    <name evidence="1" type="ORF">PROAA_210030</name>
</gene>
<reference evidence="1 2" key="1">
    <citation type="submission" date="2016-06" db="EMBL/GenBank/DDBJ databases">
        <authorList>
            <person name="Kjaerup R.B."/>
            <person name="Dalgaard T.S."/>
            <person name="Juul-Madsen H.R."/>
        </authorList>
    </citation>
    <scope>NUCLEOTIDE SEQUENCE [LARGE SCALE GENOMIC DNA]</scope>
    <source>
        <strain evidence="1">2</strain>
    </source>
</reference>
<dbReference type="InterPro" id="IPR050484">
    <property type="entry name" value="Transf_Hexapept/Carb_Anhydrase"/>
</dbReference>
<evidence type="ECO:0000313" key="1">
    <source>
        <dbReference type="EMBL" id="SBT07140.1"/>
    </source>
</evidence>
<dbReference type="InterPro" id="IPR047324">
    <property type="entry name" value="LbH_gamma_CA-like"/>
</dbReference>
<keyword evidence="2" id="KW-1185">Reference proteome</keyword>